<dbReference type="RefSeq" id="XP_051861785.1">
    <property type="nucleotide sequence ID" value="XM_052005825.1"/>
</dbReference>
<sequence length="186" mass="21797">MIFKVFSLVGIIVVSLFLFGYDAKRMWDYEIIWVETYSSDPEKQSLDFNVKQNRLGEVFFDGYIFYNYKLANGTMVEVRAWRSPTGNENEYKTVPYLIPKQTYDKFMKSYYDDLLYKNLCNCSTLPEPENIYPWKNDNYTFSGCIVQPKGFPDIAPQGYYKANFSVTGEVNWGFVGVAKIFDKFMP</sequence>
<dbReference type="PANTHER" id="PTHR21112">
    <property type="entry name" value="CHEMOSENSORY PROTEIN A 29A-RELATED"/>
    <property type="match status" value="1"/>
</dbReference>
<accession>A0A9C6STU1</accession>
<dbReference type="PANTHER" id="PTHR21112:SF0">
    <property type="entry name" value="CHEMOSENSORY PROTEIN A 29A-RELATED"/>
    <property type="match status" value="1"/>
</dbReference>
<dbReference type="Proteomes" id="UP000515160">
    <property type="component" value="Chromosome 3"/>
</dbReference>
<dbReference type="AlphaFoldDB" id="A0A9C6STU1"/>
<proteinExistence type="predicted"/>
<evidence type="ECO:0000313" key="2">
    <source>
        <dbReference type="Proteomes" id="UP000515160"/>
    </source>
</evidence>
<organism evidence="2 3">
    <name type="scientific">Drosophila albomicans</name>
    <name type="common">Fruit fly</name>
    <dbReference type="NCBI Taxonomy" id="7291"/>
    <lineage>
        <taxon>Eukaryota</taxon>
        <taxon>Metazoa</taxon>
        <taxon>Ecdysozoa</taxon>
        <taxon>Arthropoda</taxon>
        <taxon>Hexapoda</taxon>
        <taxon>Insecta</taxon>
        <taxon>Pterygota</taxon>
        <taxon>Neoptera</taxon>
        <taxon>Endopterygota</taxon>
        <taxon>Diptera</taxon>
        <taxon>Brachycera</taxon>
        <taxon>Muscomorpha</taxon>
        <taxon>Ephydroidea</taxon>
        <taxon>Drosophilidae</taxon>
        <taxon>Drosophila</taxon>
    </lineage>
</organism>
<dbReference type="Pfam" id="PF06477">
    <property type="entry name" value="DUF1091"/>
    <property type="match status" value="1"/>
</dbReference>
<dbReference type="InterPro" id="IPR010512">
    <property type="entry name" value="DUF1091"/>
</dbReference>
<keyword evidence="2" id="KW-1185">Reference proteome</keyword>
<gene>
    <name evidence="3" type="primary">LOC117570306</name>
</gene>
<protein>
    <submittedName>
        <fullName evidence="3">Uncharacterized protein LOC117570306</fullName>
    </submittedName>
</protein>
<keyword evidence="1" id="KW-0472">Membrane</keyword>
<name>A0A9C6STU1_DROAB</name>
<evidence type="ECO:0000256" key="1">
    <source>
        <dbReference type="SAM" id="Phobius"/>
    </source>
</evidence>
<reference evidence="3" key="1">
    <citation type="submission" date="2025-08" db="UniProtKB">
        <authorList>
            <consortium name="RefSeq"/>
        </authorList>
    </citation>
    <scope>IDENTIFICATION</scope>
    <source>
        <strain evidence="3">15112-1751.03</strain>
        <tissue evidence="3">Whole Adult</tissue>
    </source>
</reference>
<keyword evidence="1" id="KW-1133">Transmembrane helix</keyword>
<feature type="transmembrane region" description="Helical" evidence="1">
    <location>
        <begin position="6"/>
        <end position="23"/>
    </location>
</feature>
<evidence type="ECO:0000313" key="3">
    <source>
        <dbReference type="RefSeq" id="XP_051861785.1"/>
    </source>
</evidence>
<dbReference type="OrthoDB" id="8043478at2759"/>
<dbReference type="GeneID" id="117570306"/>
<keyword evidence="1" id="KW-0812">Transmembrane</keyword>